<keyword evidence="2" id="KW-1185">Reference proteome</keyword>
<reference evidence="1" key="1">
    <citation type="submission" date="2022-10" db="EMBL/GenBank/DDBJ databases">
        <title>Culturing micro-colonial fungi from biological soil crusts in the Mojave desert and describing Neophaeococcomyces mojavensis, and introducing the new genera and species Taxawa tesnikishii.</title>
        <authorList>
            <person name="Kurbessoian T."/>
            <person name="Stajich J.E."/>
        </authorList>
    </citation>
    <scope>NUCLEOTIDE SEQUENCE</scope>
    <source>
        <strain evidence="1">JES_112</strain>
    </source>
</reference>
<protein>
    <submittedName>
        <fullName evidence="1">Uncharacterized protein</fullName>
    </submittedName>
</protein>
<evidence type="ECO:0000313" key="2">
    <source>
        <dbReference type="Proteomes" id="UP001172386"/>
    </source>
</evidence>
<dbReference type="Proteomes" id="UP001172386">
    <property type="component" value="Unassembled WGS sequence"/>
</dbReference>
<evidence type="ECO:0000313" key="1">
    <source>
        <dbReference type="EMBL" id="KAJ9658247.1"/>
    </source>
</evidence>
<sequence length="421" mass="48553">MSLTETVQLPQLSQQHQLNPAPVYDVAQLSDERTRTLKQLLDKGHVTVAPLRDPQLILHSHLPHLIGSAYGLGADSELMTKCYEHIIQSLKEIDETFVRGQKINENNWRDFLQQKSHTVAYVDFFDDQVQRNNGDWEKVVQQYLFSGSEPLINGFIGGLAHPFIHLAYAYEFRSKAVATEALSLGCTEYVQCHQLLDHPPPDNSKYKTRALSDILKTVQSDKRFDDLVADPGTVNFGLVLEPRFDALMEHWNAWDIDDHFREFENCCDLSVLLAITAGYPDGKFDFFYAHTLTVAHALRILWHYFPEDRRVSILRQYALFVILIYILQLRIPFDIESIESTQVAGRDWDWVRETALQHKWALDEHFFKVVRSLQELHATYGDKGGFYLKAAIKFVTEFNGWEGFGKGILDYLPSRDGYKPE</sequence>
<name>A0ACC3AAA2_9EURO</name>
<organism evidence="1 2">
    <name type="scientific">Neophaeococcomyces mojaviensis</name>
    <dbReference type="NCBI Taxonomy" id="3383035"/>
    <lineage>
        <taxon>Eukaryota</taxon>
        <taxon>Fungi</taxon>
        <taxon>Dikarya</taxon>
        <taxon>Ascomycota</taxon>
        <taxon>Pezizomycotina</taxon>
        <taxon>Eurotiomycetes</taxon>
        <taxon>Chaetothyriomycetidae</taxon>
        <taxon>Chaetothyriales</taxon>
        <taxon>Chaetothyriales incertae sedis</taxon>
        <taxon>Neophaeococcomyces</taxon>
    </lineage>
</organism>
<comment type="caution">
    <text evidence="1">The sequence shown here is derived from an EMBL/GenBank/DDBJ whole genome shotgun (WGS) entry which is preliminary data.</text>
</comment>
<gene>
    <name evidence="1" type="ORF">H2198_003820</name>
</gene>
<proteinExistence type="predicted"/>
<dbReference type="EMBL" id="JAPDRQ010000053">
    <property type="protein sequence ID" value="KAJ9658247.1"/>
    <property type="molecule type" value="Genomic_DNA"/>
</dbReference>
<accession>A0ACC3AAA2</accession>